<evidence type="ECO:0000313" key="3">
    <source>
        <dbReference type="Proteomes" id="UP000269721"/>
    </source>
</evidence>
<dbReference type="Proteomes" id="UP000269721">
    <property type="component" value="Unassembled WGS sequence"/>
</dbReference>
<protein>
    <submittedName>
        <fullName evidence="2">Uncharacterized protein</fullName>
    </submittedName>
</protein>
<evidence type="ECO:0000256" key="1">
    <source>
        <dbReference type="SAM" id="MobiDB-lite"/>
    </source>
</evidence>
<keyword evidence="3" id="KW-1185">Reference proteome</keyword>
<dbReference type="AlphaFoldDB" id="A0A4P9W860"/>
<feature type="region of interest" description="Disordered" evidence="1">
    <location>
        <begin position="1"/>
        <end position="30"/>
    </location>
</feature>
<feature type="compositionally biased region" description="Polar residues" evidence="1">
    <location>
        <begin position="370"/>
        <end position="381"/>
    </location>
</feature>
<sequence>MLNLHAARGADSIENSPGPQRTVADQQDADILSHDVTAAEGEFEVDGDAGSVRAGQEEDAAKDVRFTASGNLEQTGVLNLGDFGMALWDGYGVAGLRASQARIGQNENLKSGFIVSCGFIVPDHLPVQRWTYFICDARRYYNRHCRAPWIVRNTQQKAPRKSEVREVKCSKSDGTRMGWTGSCDTRNRRSAKATMIQDGMCQEQARSGSSNGQHWSAAARLLDEHCRQGNGSPQTLAPCKACQQAKRIVDRREGTPGFRLGGLTTDFSPKSWNVLSSSSLHLPIISPSTSHPNRLLKVSGLDEMNCEGRVTSLFPKVEVPSPHLWGLKKPDLVGGHGLTKNTESDPASCPRGWLEDAENIPDVPSDTEARPQSGSQQALSC</sequence>
<dbReference type="EMBL" id="KZ997286">
    <property type="protein sequence ID" value="RKO87623.1"/>
    <property type="molecule type" value="Genomic_DNA"/>
</dbReference>
<feature type="compositionally biased region" description="Polar residues" evidence="1">
    <location>
        <begin position="13"/>
        <end position="25"/>
    </location>
</feature>
<evidence type="ECO:0000313" key="2">
    <source>
        <dbReference type="EMBL" id="RKO87623.1"/>
    </source>
</evidence>
<name>A0A4P9W860_9FUNG</name>
<gene>
    <name evidence="2" type="ORF">BDK51DRAFT_44251</name>
</gene>
<proteinExistence type="predicted"/>
<reference evidence="3" key="1">
    <citation type="journal article" date="2018" name="Nat. Microbiol.">
        <title>Leveraging single-cell genomics to expand the fungal tree of life.</title>
        <authorList>
            <person name="Ahrendt S.R."/>
            <person name="Quandt C.A."/>
            <person name="Ciobanu D."/>
            <person name="Clum A."/>
            <person name="Salamov A."/>
            <person name="Andreopoulos B."/>
            <person name="Cheng J.F."/>
            <person name="Woyke T."/>
            <person name="Pelin A."/>
            <person name="Henrissat B."/>
            <person name="Reynolds N.K."/>
            <person name="Benny G.L."/>
            <person name="Smith M.E."/>
            <person name="James T.Y."/>
            <person name="Grigoriev I.V."/>
        </authorList>
    </citation>
    <scope>NUCLEOTIDE SEQUENCE [LARGE SCALE GENOMIC DNA]</scope>
</reference>
<organism evidence="2 3">
    <name type="scientific">Blyttiomyces helicus</name>
    <dbReference type="NCBI Taxonomy" id="388810"/>
    <lineage>
        <taxon>Eukaryota</taxon>
        <taxon>Fungi</taxon>
        <taxon>Fungi incertae sedis</taxon>
        <taxon>Chytridiomycota</taxon>
        <taxon>Chytridiomycota incertae sedis</taxon>
        <taxon>Chytridiomycetes</taxon>
        <taxon>Chytridiomycetes incertae sedis</taxon>
        <taxon>Blyttiomyces</taxon>
    </lineage>
</organism>
<accession>A0A4P9W860</accession>
<feature type="region of interest" description="Disordered" evidence="1">
    <location>
        <begin position="336"/>
        <end position="381"/>
    </location>
</feature>